<dbReference type="SUPFAM" id="SSF54211">
    <property type="entry name" value="Ribosomal protein S5 domain 2-like"/>
    <property type="match status" value="1"/>
</dbReference>
<dbReference type="Proteomes" id="UP001199296">
    <property type="component" value="Unassembled WGS sequence"/>
</dbReference>
<accession>A0AAW4X0L7</accession>
<dbReference type="AlphaFoldDB" id="A0AAW4X0L7"/>
<dbReference type="Gene3D" id="3.30.230.30">
    <property type="entry name" value="Impact, N-terminal domain"/>
    <property type="match status" value="1"/>
</dbReference>
<dbReference type="InterPro" id="IPR020568">
    <property type="entry name" value="Ribosomal_Su5_D2-typ_SF"/>
</dbReference>
<dbReference type="InterPro" id="IPR036956">
    <property type="entry name" value="Impact_N_sf"/>
</dbReference>
<dbReference type="EMBL" id="JAJFAT010000011">
    <property type="protein sequence ID" value="MCC3145351.1"/>
    <property type="molecule type" value="Genomic_DNA"/>
</dbReference>
<protein>
    <submittedName>
        <fullName evidence="3">YigZ family protein</fullName>
    </submittedName>
</protein>
<evidence type="ECO:0000313" key="4">
    <source>
        <dbReference type="Proteomes" id="UP001199296"/>
    </source>
</evidence>
<dbReference type="Pfam" id="PF01205">
    <property type="entry name" value="Impact_N"/>
    <property type="match status" value="1"/>
</dbReference>
<dbReference type="InterPro" id="IPR001498">
    <property type="entry name" value="Impact_N"/>
</dbReference>
<evidence type="ECO:0000313" key="3">
    <source>
        <dbReference type="EMBL" id="MCC3145351.1"/>
    </source>
</evidence>
<dbReference type="GO" id="GO:0006446">
    <property type="term" value="P:regulation of translational initiation"/>
    <property type="evidence" value="ECO:0007669"/>
    <property type="project" value="TreeGrafter"/>
</dbReference>
<evidence type="ECO:0000259" key="2">
    <source>
        <dbReference type="Pfam" id="PF01205"/>
    </source>
</evidence>
<dbReference type="PANTHER" id="PTHR16301">
    <property type="entry name" value="IMPACT-RELATED"/>
    <property type="match status" value="1"/>
</dbReference>
<reference evidence="3 4" key="1">
    <citation type="submission" date="2021-10" db="EMBL/GenBank/DDBJ databases">
        <authorList>
            <person name="Grouzdev D.S."/>
            <person name="Pantiukh K.S."/>
            <person name="Krutkina M.S."/>
        </authorList>
    </citation>
    <scope>NUCLEOTIDE SEQUENCE [LARGE SCALE GENOMIC DNA]</scope>
    <source>
        <strain evidence="3 4">Z-7514</strain>
    </source>
</reference>
<proteinExistence type="inferred from homology"/>
<dbReference type="RefSeq" id="WP_229346012.1">
    <property type="nucleotide sequence ID" value="NZ_JAJFAT010000011.1"/>
</dbReference>
<evidence type="ECO:0000256" key="1">
    <source>
        <dbReference type="ARBA" id="ARBA00007665"/>
    </source>
</evidence>
<comment type="caution">
    <text evidence="3">The sequence shown here is derived from an EMBL/GenBank/DDBJ whole genome shotgun (WGS) entry which is preliminary data.</text>
</comment>
<dbReference type="InterPro" id="IPR020569">
    <property type="entry name" value="UPF0029_Impact_CS"/>
</dbReference>
<name>A0AAW4X0L7_9FIRM</name>
<keyword evidence="4" id="KW-1185">Reference proteome</keyword>
<organism evidence="3 4">
    <name type="scientific">Halanaerobium polyolivorans</name>
    <dbReference type="NCBI Taxonomy" id="2886943"/>
    <lineage>
        <taxon>Bacteria</taxon>
        <taxon>Bacillati</taxon>
        <taxon>Bacillota</taxon>
        <taxon>Clostridia</taxon>
        <taxon>Halanaerobiales</taxon>
        <taxon>Halanaerobiaceae</taxon>
        <taxon>Halanaerobium</taxon>
    </lineage>
</organism>
<gene>
    <name evidence="3" type="ORF">LJ207_08445</name>
</gene>
<dbReference type="InterPro" id="IPR023582">
    <property type="entry name" value="Impact"/>
</dbReference>
<comment type="similarity">
    <text evidence="1">Belongs to the IMPACT family.</text>
</comment>
<dbReference type="GO" id="GO:0005737">
    <property type="term" value="C:cytoplasm"/>
    <property type="evidence" value="ECO:0007669"/>
    <property type="project" value="TreeGrafter"/>
</dbReference>
<dbReference type="PROSITE" id="PS00910">
    <property type="entry name" value="UPF0029"/>
    <property type="match status" value="1"/>
</dbReference>
<dbReference type="PANTHER" id="PTHR16301:SF20">
    <property type="entry name" value="IMPACT FAMILY MEMBER YIGZ"/>
    <property type="match status" value="1"/>
</dbReference>
<feature type="domain" description="Impact N-terminal" evidence="2">
    <location>
        <begin position="19"/>
        <end position="126"/>
    </location>
</feature>
<sequence>MARKKLRPAQNIEVRQSIKDSKFFGSIFSVSSREKAEMRINEIKAKYDDATHNVSAFRVEAGQNEALEYFDDDGEPAGSSGPPVLEAIKGADLLNTVIIVTRYFGGTKLGIGGLIRAYGGTARLAIQEAGIEELDEFHKIEVEVSFDKIGIVLAQLEALEAEINESKYSNQGAVAAAVIRADKLEPLKKRLKKKTAGDYELKIVTTFFK</sequence>